<evidence type="ECO:0000256" key="1">
    <source>
        <dbReference type="ARBA" id="ARBA00004442"/>
    </source>
</evidence>
<gene>
    <name evidence="4" type="ORF">B5J93_13205</name>
    <name evidence="5" type="ORF">NCTC11012_02561</name>
</gene>
<evidence type="ECO:0000256" key="2">
    <source>
        <dbReference type="ARBA" id="ARBA00023136"/>
    </source>
</evidence>
<evidence type="ECO:0000256" key="3">
    <source>
        <dbReference type="ARBA" id="ARBA00023237"/>
    </source>
</evidence>
<name>A0A378QUE1_9GAMM</name>
<keyword evidence="2" id="KW-0472">Membrane</keyword>
<keyword evidence="6" id="KW-1185">Reference proteome</keyword>
<dbReference type="Proteomes" id="UP000254618">
    <property type="component" value="Unassembled WGS sequence"/>
</dbReference>
<protein>
    <submittedName>
        <fullName evidence="5">Uncharacterized protein</fullName>
    </submittedName>
</protein>
<evidence type="ECO:0000313" key="7">
    <source>
        <dbReference type="Proteomes" id="UP000254618"/>
    </source>
</evidence>
<dbReference type="AlphaFoldDB" id="A0A378QUE1"/>
<dbReference type="GO" id="GO:0009279">
    <property type="term" value="C:cell outer membrane"/>
    <property type="evidence" value="ECO:0007669"/>
    <property type="project" value="UniProtKB-SubCell"/>
</dbReference>
<keyword evidence="3" id="KW-0998">Cell outer membrane</keyword>
<dbReference type="Gene3D" id="2.40.170.20">
    <property type="entry name" value="TonB-dependent receptor, beta-barrel domain"/>
    <property type="match status" value="1"/>
</dbReference>
<dbReference type="EMBL" id="UGQF01000001">
    <property type="protein sequence ID" value="STZ04291.1"/>
    <property type="molecule type" value="Genomic_DNA"/>
</dbReference>
<comment type="subcellular location">
    <subcellularLocation>
        <location evidence="1">Cell outer membrane</location>
    </subcellularLocation>
</comment>
<dbReference type="RefSeq" id="WP_079326776.1">
    <property type="nucleotide sequence ID" value="NZ_MXAP01000195.1"/>
</dbReference>
<reference evidence="5 7" key="2">
    <citation type="submission" date="2018-06" db="EMBL/GenBank/DDBJ databases">
        <authorList>
            <consortium name="Pathogen Informatics"/>
            <person name="Doyle S."/>
        </authorList>
    </citation>
    <scope>NUCLEOTIDE SEQUENCE [LARGE SCALE GENOMIC DNA]</scope>
    <source>
        <strain evidence="5 7">NCTC11012</strain>
    </source>
</reference>
<dbReference type="Proteomes" id="UP000190777">
    <property type="component" value="Unassembled WGS sequence"/>
</dbReference>
<evidence type="ECO:0000313" key="6">
    <source>
        <dbReference type="Proteomes" id="UP000190777"/>
    </source>
</evidence>
<accession>A0A378QUE1</accession>
<sequence length="363" mass="40982">MPLYLENTSKFNNLDLSVGLRTDYNSLLNNTNLAPRPSATWDVFGDERTRVFGGANRYYGNSILAYALRQGIGNNEVYTRSVSGGVLGDWTLSGTGVGGSRNYSLSDLKTPYSDKLNVGIAQKAFGALWTAKWVRRDGKDQLTGKRAEQAVNGVRDWWLSNDGTSKNQNVSLSVQPLAPMSFEHADVNWQLNWSWQKSKSNNTNYDTLTTDLVDTADMVYYDGKIMDYADLPLSDFNAPWKARLSVKTFFPKYNITWTQDLNYTAGHRYLSSKSSDEFTCSGDARCGDWDGIVVRPYVEDRQNGYFTMDWRFNYEKPLNNGHSLGVNIDVNNVPDKVIVSSQTSSNNTYKLGRSFWLGVSYNW</sequence>
<dbReference type="SUPFAM" id="SSF56935">
    <property type="entry name" value="Porins"/>
    <property type="match status" value="1"/>
</dbReference>
<evidence type="ECO:0000313" key="4">
    <source>
        <dbReference type="EMBL" id="OPH33103.1"/>
    </source>
</evidence>
<reference evidence="4 6" key="1">
    <citation type="submission" date="2017-03" db="EMBL/GenBank/DDBJ databases">
        <title>Draft genome sequence of Moraxella equi CCUG 4950T type strain.</title>
        <authorList>
            <person name="Salva-Serra F."/>
            <person name="Engstrom-Jakobsson H."/>
            <person name="Thorell K."/>
            <person name="Jaen-Luchoro D."/>
            <person name="Gonzales-Siles L."/>
            <person name="Karlsson R."/>
            <person name="Yazdan S."/>
            <person name="Boulund F."/>
            <person name="Johnning A."/>
            <person name="Engstrand L."/>
            <person name="Kristiansson E."/>
            <person name="Moore E."/>
        </authorList>
    </citation>
    <scope>NUCLEOTIDE SEQUENCE [LARGE SCALE GENOMIC DNA]</scope>
    <source>
        <strain evidence="4 6">CCUG 4950</strain>
    </source>
</reference>
<dbReference type="InterPro" id="IPR036942">
    <property type="entry name" value="Beta-barrel_TonB_sf"/>
</dbReference>
<proteinExistence type="predicted"/>
<evidence type="ECO:0000313" key="5">
    <source>
        <dbReference type="EMBL" id="STZ04291.1"/>
    </source>
</evidence>
<dbReference type="EMBL" id="MXAP01000195">
    <property type="protein sequence ID" value="OPH33103.1"/>
    <property type="molecule type" value="Genomic_DNA"/>
</dbReference>
<organism evidence="5 7">
    <name type="scientific">Moraxella equi</name>
    <dbReference type="NCBI Taxonomy" id="60442"/>
    <lineage>
        <taxon>Bacteria</taxon>
        <taxon>Pseudomonadati</taxon>
        <taxon>Pseudomonadota</taxon>
        <taxon>Gammaproteobacteria</taxon>
        <taxon>Moraxellales</taxon>
        <taxon>Moraxellaceae</taxon>
        <taxon>Moraxella</taxon>
    </lineage>
</organism>